<sequence>MNIKPLNSVRVKKLYSGALIPKRASDGAVGYDVFAYHIIDKETKEEINDALPYILHPDESVLVGTGVAFAISPSYECQV</sequence>
<dbReference type="AlphaFoldDB" id="A0A1F8DRU7"/>
<dbReference type="Proteomes" id="UP000177029">
    <property type="component" value="Unassembled WGS sequence"/>
</dbReference>
<evidence type="ECO:0000313" key="1">
    <source>
        <dbReference type="EMBL" id="OGM91172.1"/>
    </source>
</evidence>
<gene>
    <name evidence="1" type="ORF">A2755_02065</name>
</gene>
<organism evidence="1 2">
    <name type="scientific">Candidatus Wolfebacteria bacterium RIFCSPHIGHO2_01_FULL_48_22</name>
    <dbReference type="NCBI Taxonomy" id="1802555"/>
    <lineage>
        <taxon>Bacteria</taxon>
        <taxon>Candidatus Wolfeibacteriota</taxon>
    </lineage>
</organism>
<dbReference type="EMBL" id="MGIP01000011">
    <property type="protein sequence ID" value="OGM91172.1"/>
    <property type="molecule type" value="Genomic_DNA"/>
</dbReference>
<accession>A0A1F8DRU7</accession>
<name>A0A1F8DRU7_9BACT</name>
<evidence type="ECO:0000313" key="2">
    <source>
        <dbReference type="Proteomes" id="UP000177029"/>
    </source>
</evidence>
<comment type="caution">
    <text evidence="1">The sequence shown here is derived from an EMBL/GenBank/DDBJ whole genome shotgun (WGS) entry which is preliminary data.</text>
</comment>
<dbReference type="Gene3D" id="2.70.40.10">
    <property type="match status" value="1"/>
</dbReference>
<reference evidence="1 2" key="1">
    <citation type="journal article" date="2016" name="Nat. Commun.">
        <title>Thousands of microbial genomes shed light on interconnected biogeochemical processes in an aquifer system.</title>
        <authorList>
            <person name="Anantharaman K."/>
            <person name="Brown C.T."/>
            <person name="Hug L.A."/>
            <person name="Sharon I."/>
            <person name="Castelle C.J."/>
            <person name="Probst A.J."/>
            <person name="Thomas B.C."/>
            <person name="Singh A."/>
            <person name="Wilkins M.J."/>
            <person name="Karaoz U."/>
            <person name="Brodie E.L."/>
            <person name="Williams K.H."/>
            <person name="Hubbard S.S."/>
            <person name="Banfield J.F."/>
        </authorList>
    </citation>
    <scope>NUCLEOTIDE SEQUENCE [LARGE SCALE GENOMIC DNA]</scope>
</reference>
<dbReference type="STRING" id="1802555.A2755_02065"/>
<dbReference type="SUPFAM" id="SSF51283">
    <property type="entry name" value="dUTPase-like"/>
    <property type="match status" value="1"/>
</dbReference>
<protein>
    <submittedName>
        <fullName evidence="1">Uncharacterized protein</fullName>
    </submittedName>
</protein>
<dbReference type="InterPro" id="IPR036157">
    <property type="entry name" value="dUTPase-like_sf"/>
</dbReference>
<proteinExistence type="predicted"/>